<dbReference type="InterPro" id="IPR027417">
    <property type="entry name" value="P-loop_NTPase"/>
</dbReference>
<reference evidence="2" key="1">
    <citation type="journal article" date="2014" name="Front. Microbiol.">
        <title>High frequency of phylogenetically diverse reductive dehalogenase-homologous genes in deep subseafloor sedimentary metagenomes.</title>
        <authorList>
            <person name="Kawai M."/>
            <person name="Futagami T."/>
            <person name="Toyoda A."/>
            <person name="Takaki Y."/>
            <person name="Nishi S."/>
            <person name="Hori S."/>
            <person name="Arai W."/>
            <person name="Tsubouchi T."/>
            <person name="Morono Y."/>
            <person name="Uchiyama I."/>
            <person name="Ito T."/>
            <person name="Fujiyama A."/>
            <person name="Inagaki F."/>
            <person name="Takami H."/>
        </authorList>
    </citation>
    <scope>NUCLEOTIDE SEQUENCE</scope>
    <source>
        <strain evidence="2">Expedition CK06-06</strain>
    </source>
</reference>
<dbReference type="Gene3D" id="3.40.50.300">
    <property type="entry name" value="P-loop containing nucleotide triphosphate hydrolases"/>
    <property type="match status" value="1"/>
</dbReference>
<proteinExistence type="predicted"/>
<dbReference type="PANTHER" id="PTHR12873">
    <property type="entry name" value="T7-LIKE MITOCHONDRIAL DNA HELICASE"/>
    <property type="match status" value="1"/>
</dbReference>
<name>X0VEH2_9ZZZZ</name>
<dbReference type="GO" id="GO:0005524">
    <property type="term" value="F:ATP binding"/>
    <property type="evidence" value="ECO:0007669"/>
    <property type="project" value="InterPro"/>
</dbReference>
<feature type="non-terminal residue" evidence="2">
    <location>
        <position position="1"/>
    </location>
</feature>
<evidence type="ECO:0000259" key="1">
    <source>
        <dbReference type="Pfam" id="PF03796"/>
    </source>
</evidence>
<dbReference type="PANTHER" id="PTHR12873:SF0">
    <property type="entry name" value="TWINKLE MTDNA HELICASE"/>
    <property type="match status" value="1"/>
</dbReference>
<accession>X0VEH2</accession>
<sequence length="231" mass="26429">TFLSQSMALNLAEKDYSVLYFSYEVMIDNMIAKFKETGVDINKLKIYAPKKNTSGEVDWIKKKIIEAKEKFDVKFIFIDDVDFLYPSKKTFGSNQYRHVLGAISRELKGLAIELEVVIFFMAHVRKTPQGRAIELQDIGESADLYKKADFVLAISRNSTEVNIGGLKTVVYQDHSTLRLLKNRISGEHPIIDLEVESGRLKQYGLKAKDMRDFTGEEKSDEIIITNDLFNN</sequence>
<dbReference type="EMBL" id="BARS01033935">
    <property type="protein sequence ID" value="GAG16599.1"/>
    <property type="molecule type" value="Genomic_DNA"/>
</dbReference>
<dbReference type="GO" id="GO:0003697">
    <property type="term" value="F:single-stranded DNA binding"/>
    <property type="evidence" value="ECO:0007669"/>
    <property type="project" value="InterPro"/>
</dbReference>
<dbReference type="InterPro" id="IPR027032">
    <property type="entry name" value="Twinkle-like"/>
</dbReference>
<evidence type="ECO:0000313" key="2">
    <source>
        <dbReference type="EMBL" id="GAG16599.1"/>
    </source>
</evidence>
<dbReference type="GO" id="GO:0006260">
    <property type="term" value="P:DNA replication"/>
    <property type="evidence" value="ECO:0007669"/>
    <property type="project" value="InterPro"/>
</dbReference>
<comment type="caution">
    <text evidence="2">The sequence shown here is derived from an EMBL/GenBank/DDBJ whole genome shotgun (WGS) entry which is preliminary data.</text>
</comment>
<protein>
    <recommendedName>
        <fullName evidence="1">SF4 helicase domain-containing protein</fullName>
    </recommendedName>
</protein>
<dbReference type="InterPro" id="IPR007694">
    <property type="entry name" value="DNA_helicase_DnaB-like_C"/>
</dbReference>
<organism evidence="2">
    <name type="scientific">marine sediment metagenome</name>
    <dbReference type="NCBI Taxonomy" id="412755"/>
    <lineage>
        <taxon>unclassified sequences</taxon>
        <taxon>metagenomes</taxon>
        <taxon>ecological metagenomes</taxon>
    </lineage>
</organism>
<dbReference type="Pfam" id="PF03796">
    <property type="entry name" value="DnaB_C"/>
    <property type="match status" value="1"/>
</dbReference>
<dbReference type="SUPFAM" id="SSF52540">
    <property type="entry name" value="P-loop containing nucleoside triphosphate hydrolases"/>
    <property type="match status" value="1"/>
</dbReference>
<dbReference type="GO" id="GO:0043139">
    <property type="term" value="F:5'-3' DNA helicase activity"/>
    <property type="evidence" value="ECO:0007669"/>
    <property type="project" value="InterPro"/>
</dbReference>
<dbReference type="AlphaFoldDB" id="X0VEH2"/>
<feature type="domain" description="SF4 helicase" evidence="1">
    <location>
        <begin position="31"/>
        <end position="183"/>
    </location>
</feature>
<gene>
    <name evidence="2" type="ORF">S01H1_52500</name>
</gene>